<comment type="domain">
    <text evidence="10">The SBD domain (substrate-binding domain) mediates the interaction with substrate proteins. It is related to the TRAF family.</text>
</comment>
<dbReference type="GO" id="GO:0005737">
    <property type="term" value="C:cytoplasm"/>
    <property type="evidence" value="ECO:0007669"/>
    <property type="project" value="InterPro"/>
</dbReference>
<keyword evidence="5 10" id="KW-0479">Metal-binding</keyword>
<protein>
    <recommendedName>
        <fullName evidence="10">E3 ubiquitin-protein ligase</fullName>
        <ecNumber evidence="10">2.3.2.27</ecNumber>
    </recommendedName>
</protein>
<evidence type="ECO:0000259" key="12">
    <source>
        <dbReference type="PROSITE" id="PS50089"/>
    </source>
</evidence>
<evidence type="ECO:0000256" key="8">
    <source>
        <dbReference type="ARBA" id="ARBA00022833"/>
    </source>
</evidence>
<dbReference type="InterPro" id="IPR013083">
    <property type="entry name" value="Znf_RING/FYVE/PHD"/>
</dbReference>
<dbReference type="SUPFAM" id="SSF57850">
    <property type="entry name" value="RING/U-box"/>
    <property type="match status" value="1"/>
</dbReference>
<keyword evidence="15" id="KW-1185">Reference proteome</keyword>
<dbReference type="InterPro" id="IPR008974">
    <property type="entry name" value="TRAF-like"/>
</dbReference>
<dbReference type="AlphaFoldDB" id="A0AAU9V5G9"/>
<dbReference type="Pfam" id="PF03145">
    <property type="entry name" value="Sina_TRAF"/>
    <property type="match status" value="1"/>
</dbReference>
<evidence type="ECO:0000256" key="7">
    <source>
        <dbReference type="ARBA" id="ARBA00022786"/>
    </source>
</evidence>
<evidence type="ECO:0000256" key="6">
    <source>
        <dbReference type="ARBA" id="ARBA00022771"/>
    </source>
</evidence>
<comment type="function">
    <text evidence="10">E3 ubiquitin-protein ligase that mediates ubiquitination and subsequent proteasomal degradation of target proteins. E3 ubiquitin ligases accept ubiquitin from an E2 ubiquitin-conjugating enzyme in the form of a thioester and then directly transfers the ubiquitin to targeted substrates.</text>
</comment>
<keyword evidence="8 10" id="KW-0862">Zinc</keyword>
<comment type="pathway">
    <text evidence="2 10">Protein modification; protein ubiquitination.</text>
</comment>
<gene>
    <name evidence="14" type="ORF">EEDITHA_LOCUS20664</name>
</gene>
<feature type="region of interest" description="Disordered" evidence="11">
    <location>
        <begin position="267"/>
        <end position="328"/>
    </location>
</feature>
<dbReference type="PANTHER" id="PTHR45877">
    <property type="entry name" value="E3 UBIQUITIN-PROTEIN LIGASE SIAH2"/>
    <property type="match status" value="1"/>
</dbReference>
<feature type="domain" description="RING-type" evidence="12">
    <location>
        <begin position="20"/>
        <end position="57"/>
    </location>
</feature>
<dbReference type="GO" id="GO:0031624">
    <property type="term" value="F:ubiquitin conjugating enzyme binding"/>
    <property type="evidence" value="ECO:0007669"/>
    <property type="project" value="TreeGrafter"/>
</dbReference>
<evidence type="ECO:0000256" key="10">
    <source>
        <dbReference type="RuleBase" id="RU201113"/>
    </source>
</evidence>
<evidence type="ECO:0000313" key="14">
    <source>
        <dbReference type="EMBL" id="CAH2106542.1"/>
    </source>
</evidence>
<dbReference type="GO" id="GO:0008270">
    <property type="term" value="F:zinc ion binding"/>
    <property type="evidence" value="ECO:0007669"/>
    <property type="project" value="UniProtKB-KW"/>
</dbReference>
<keyword evidence="6 9" id="KW-0863">Zinc-finger</keyword>
<evidence type="ECO:0000256" key="5">
    <source>
        <dbReference type="ARBA" id="ARBA00022723"/>
    </source>
</evidence>
<dbReference type="Proteomes" id="UP001153954">
    <property type="component" value="Unassembled WGS sequence"/>
</dbReference>
<dbReference type="InterPro" id="IPR004162">
    <property type="entry name" value="SINA-like_animal"/>
</dbReference>
<sequence length="328" mass="37256">MAKAKAHNKMGPVAVELPECPVCMDIMSAPIYQCQSGHSLCNSCTKVLIPSICPICRQSMTQMRNWQLEDLISKASVPCPNKSSGCVYTMLNMEVEDHLKECIFREMACPLIVFGKCSWSGKLKDILEHFKERHPNNFFVNQVTDVNINNVSTSVDERYMFLIPQGKFLFILTFKIDTCQKMAYWAIQHIGSKRAAQACVYEIHVTSKQDDNRKVIYTDKCFNDTFDTNEIFRQAKCPVMPLNMLSHFIKDGKLTFNFTIKKNQPNFRRNQKGNVFVKDNKPTNKGPKGSGPQGPGNQQRGKSPGPRQFPNQQKGFKSFPHGGKNNKN</sequence>
<dbReference type="EMBL" id="CAKOGL010000029">
    <property type="protein sequence ID" value="CAH2106542.1"/>
    <property type="molecule type" value="Genomic_DNA"/>
</dbReference>
<reference evidence="14" key="1">
    <citation type="submission" date="2022-03" db="EMBL/GenBank/DDBJ databases">
        <authorList>
            <person name="Tunstrom K."/>
        </authorList>
    </citation>
    <scope>NUCLEOTIDE SEQUENCE</scope>
</reference>
<organism evidence="14 15">
    <name type="scientific">Euphydryas editha</name>
    <name type="common">Edith's checkerspot</name>
    <dbReference type="NCBI Taxonomy" id="104508"/>
    <lineage>
        <taxon>Eukaryota</taxon>
        <taxon>Metazoa</taxon>
        <taxon>Ecdysozoa</taxon>
        <taxon>Arthropoda</taxon>
        <taxon>Hexapoda</taxon>
        <taxon>Insecta</taxon>
        <taxon>Pterygota</taxon>
        <taxon>Neoptera</taxon>
        <taxon>Endopterygota</taxon>
        <taxon>Lepidoptera</taxon>
        <taxon>Glossata</taxon>
        <taxon>Ditrysia</taxon>
        <taxon>Papilionoidea</taxon>
        <taxon>Nymphalidae</taxon>
        <taxon>Nymphalinae</taxon>
        <taxon>Euphydryas</taxon>
    </lineage>
</organism>
<dbReference type="PROSITE" id="PS51081">
    <property type="entry name" value="ZF_SIAH"/>
    <property type="match status" value="1"/>
</dbReference>
<feature type="domain" description="SIAH-type" evidence="13">
    <location>
        <begin position="74"/>
        <end position="135"/>
    </location>
</feature>
<dbReference type="InterPro" id="IPR013010">
    <property type="entry name" value="Znf_SIAH"/>
</dbReference>
<comment type="similarity">
    <text evidence="3 10">Belongs to the SINA (Seven in absentia) family.</text>
</comment>
<proteinExistence type="inferred from homology"/>
<dbReference type="Pfam" id="PF21361">
    <property type="entry name" value="Sina_ZnF"/>
    <property type="match status" value="1"/>
</dbReference>
<evidence type="ECO:0000259" key="13">
    <source>
        <dbReference type="PROSITE" id="PS51081"/>
    </source>
</evidence>
<evidence type="ECO:0000256" key="4">
    <source>
        <dbReference type="ARBA" id="ARBA00022679"/>
    </source>
</evidence>
<comment type="catalytic activity">
    <reaction evidence="1 10">
        <text>S-ubiquitinyl-[E2 ubiquitin-conjugating enzyme]-L-cysteine + [acceptor protein]-L-lysine = [E2 ubiquitin-conjugating enzyme]-L-cysteine + N(6)-ubiquitinyl-[acceptor protein]-L-lysine.</text>
        <dbReference type="EC" id="2.3.2.27"/>
    </reaction>
</comment>
<dbReference type="SUPFAM" id="SSF49599">
    <property type="entry name" value="TRAF domain-like"/>
    <property type="match status" value="1"/>
</dbReference>
<comment type="domain">
    <text evidence="10">The RING-type zinc finger domain is essential for ubiquitin ligase activity.</text>
</comment>
<accession>A0AAU9V5G9</accession>
<dbReference type="InterPro" id="IPR001841">
    <property type="entry name" value="Znf_RING"/>
</dbReference>
<dbReference type="InterPro" id="IPR018121">
    <property type="entry name" value="7-in-absentia-prot_TRAF-dom"/>
</dbReference>
<evidence type="ECO:0000256" key="11">
    <source>
        <dbReference type="SAM" id="MobiDB-lite"/>
    </source>
</evidence>
<dbReference type="Gene3D" id="3.30.40.10">
    <property type="entry name" value="Zinc/RING finger domain, C3HC4 (zinc finger)"/>
    <property type="match status" value="2"/>
</dbReference>
<dbReference type="PANTHER" id="PTHR45877:SF2">
    <property type="entry name" value="E3 UBIQUITIN-PROTEIN LIGASE SINA-RELATED"/>
    <property type="match status" value="1"/>
</dbReference>
<dbReference type="CDD" id="cd16571">
    <property type="entry name" value="RING-HC_SIAHs"/>
    <property type="match status" value="1"/>
</dbReference>
<name>A0AAU9V5G9_EUPED</name>
<dbReference type="Pfam" id="PF21362">
    <property type="entry name" value="Sina_RING"/>
    <property type="match status" value="1"/>
</dbReference>
<dbReference type="GO" id="GO:0061630">
    <property type="term" value="F:ubiquitin protein ligase activity"/>
    <property type="evidence" value="ECO:0007669"/>
    <property type="project" value="UniProtKB-EC"/>
</dbReference>
<dbReference type="InterPro" id="IPR049548">
    <property type="entry name" value="Sina-like_RING"/>
</dbReference>
<dbReference type="PROSITE" id="PS50089">
    <property type="entry name" value="ZF_RING_2"/>
    <property type="match status" value="1"/>
</dbReference>
<evidence type="ECO:0000313" key="15">
    <source>
        <dbReference type="Proteomes" id="UP001153954"/>
    </source>
</evidence>
<keyword evidence="7 10" id="KW-0833">Ubl conjugation pathway</keyword>
<keyword evidence="4" id="KW-0808">Transferase</keyword>
<evidence type="ECO:0000256" key="2">
    <source>
        <dbReference type="ARBA" id="ARBA00004906"/>
    </source>
</evidence>
<dbReference type="GO" id="GO:0043161">
    <property type="term" value="P:proteasome-mediated ubiquitin-dependent protein catabolic process"/>
    <property type="evidence" value="ECO:0007669"/>
    <property type="project" value="TreeGrafter"/>
</dbReference>
<dbReference type="Gene3D" id="2.60.210.10">
    <property type="entry name" value="Apoptosis, Tumor Necrosis Factor Receptor Associated Protein 2, Chain A"/>
    <property type="match status" value="1"/>
</dbReference>
<evidence type="ECO:0000256" key="9">
    <source>
        <dbReference type="PROSITE-ProRule" id="PRU00455"/>
    </source>
</evidence>
<evidence type="ECO:0000256" key="1">
    <source>
        <dbReference type="ARBA" id="ARBA00000900"/>
    </source>
</evidence>
<dbReference type="EC" id="2.3.2.27" evidence="10"/>
<evidence type="ECO:0000256" key="3">
    <source>
        <dbReference type="ARBA" id="ARBA00009119"/>
    </source>
</evidence>
<comment type="caution">
    <text evidence="14">The sequence shown here is derived from an EMBL/GenBank/DDBJ whole genome shotgun (WGS) entry which is preliminary data.</text>
</comment>